<proteinExistence type="predicted"/>
<protein>
    <submittedName>
        <fullName evidence="2">Uncharacterized protein</fullName>
    </submittedName>
</protein>
<accession>A0A841D0K1</accession>
<gene>
    <name evidence="2" type="ORF">FHS22_000314</name>
</gene>
<evidence type="ECO:0000313" key="2">
    <source>
        <dbReference type="EMBL" id="MBB5961076.1"/>
    </source>
</evidence>
<feature type="region of interest" description="Disordered" evidence="1">
    <location>
        <begin position="1"/>
        <end position="69"/>
    </location>
</feature>
<evidence type="ECO:0000256" key="1">
    <source>
        <dbReference type="SAM" id="MobiDB-lite"/>
    </source>
</evidence>
<name>A0A841D0K1_PLAVE</name>
<feature type="compositionally biased region" description="Basic and acidic residues" evidence="1">
    <location>
        <begin position="8"/>
        <end position="25"/>
    </location>
</feature>
<dbReference type="RefSeq" id="WP_184937647.1">
    <property type="nucleotide sequence ID" value="NZ_BAAAWZ010000001.1"/>
</dbReference>
<comment type="caution">
    <text evidence="2">The sequence shown here is derived from an EMBL/GenBank/DDBJ whole genome shotgun (WGS) entry which is preliminary data.</text>
</comment>
<dbReference type="Proteomes" id="UP000562352">
    <property type="component" value="Unassembled WGS sequence"/>
</dbReference>
<keyword evidence="3" id="KW-1185">Reference proteome</keyword>
<sequence length="69" mass="7677">MPRPGSHSYDKERARHRKDLERKGLSEQQLSDRVGKDARSDPAKRPQKTGGDRAAGPASERPARGRKGE</sequence>
<evidence type="ECO:0000313" key="3">
    <source>
        <dbReference type="Proteomes" id="UP000562352"/>
    </source>
</evidence>
<dbReference type="AlphaFoldDB" id="A0A841D0K1"/>
<reference evidence="2 3" key="1">
    <citation type="submission" date="2020-08" db="EMBL/GenBank/DDBJ databases">
        <title>Genomic Encyclopedia of Type Strains, Phase III (KMG-III): the genomes of soil and plant-associated and newly described type strains.</title>
        <authorList>
            <person name="Whitman W."/>
        </authorList>
    </citation>
    <scope>NUCLEOTIDE SEQUENCE [LARGE SCALE GENOMIC DNA]</scope>
    <source>
        <strain evidence="2 3">CECT 3303</strain>
    </source>
</reference>
<feature type="compositionally biased region" description="Basic and acidic residues" evidence="1">
    <location>
        <begin position="33"/>
        <end position="44"/>
    </location>
</feature>
<organism evidence="2 3">
    <name type="scientific">Planomonospora venezuelensis</name>
    <dbReference type="NCBI Taxonomy" id="1999"/>
    <lineage>
        <taxon>Bacteria</taxon>
        <taxon>Bacillati</taxon>
        <taxon>Actinomycetota</taxon>
        <taxon>Actinomycetes</taxon>
        <taxon>Streptosporangiales</taxon>
        <taxon>Streptosporangiaceae</taxon>
        <taxon>Planomonospora</taxon>
    </lineage>
</organism>
<dbReference type="EMBL" id="JACHJJ010000001">
    <property type="protein sequence ID" value="MBB5961076.1"/>
    <property type="molecule type" value="Genomic_DNA"/>
</dbReference>